<evidence type="ECO:0000259" key="2">
    <source>
        <dbReference type="Pfam" id="PF13462"/>
    </source>
</evidence>
<gene>
    <name evidence="3" type="ORF">M1K48_12465</name>
</gene>
<feature type="signal peptide" evidence="1">
    <location>
        <begin position="1"/>
        <end position="19"/>
    </location>
</feature>
<dbReference type="Pfam" id="PF13462">
    <property type="entry name" value="Thioredoxin_4"/>
    <property type="match status" value="1"/>
</dbReference>
<feature type="chain" id="PRO_5045897006" evidence="1">
    <location>
        <begin position="20"/>
        <end position="226"/>
    </location>
</feature>
<evidence type="ECO:0000313" key="3">
    <source>
        <dbReference type="EMBL" id="UUR07729.1"/>
    </source>
</evidence>
<sequence>MKALLAGFAVFLAAPVAAAAPKPAARALPVTVIETGEGWTFGKAGAPLLAEYASYGCPHCGQFAGAIFPRVDGLVKAGKLRFAWRPFLVFPHDRAAAVLTRCVAPARRLAFIEALMARQDEIKAALKAADENETSRAALYEAELAGPISYAGAVAKASGLLPLAQKHGLSPTQAGACLSSGAHHQWVTNADQTARLNGVTGTPTFTWKGTRIPTGTPDDLLALLPQ</sequence>
<dbReference type="RefSeq" id="WP_249503519.1">
    <property type="nucleotide sequence ID" value="NZ_CP097253.1"/>
</dbReference>
<protein>
    <submittedName>
        <fullName evidence="3">DsbA family protein</fullName>
    </submittedName>
</protein>
<keyword evidence="1" id="KW-0732">Signal</keyword>
<dbReference type="InterPro" id="IPR036249">
    <property type="entry name" value="Thioredoxin-like_sf"/>
</dbReference>
<proteinExistence type="predicted"/>
<organism evidence="3 4">
    <name type="scientific">Sphingomonas glaciei</name>
    <dbReference type="NCBI Taxonomy" id="2938948"/>
    <lineage>
        <taxon>Bacteria</taxon>
        <taxon>Pseudomonadati</taxon>
        <taxon>Pseudomonadota</taxon>
        <taxon>Alphaproteobacteria</taxon>
        <taxon>Sphingomonadales</taxon>
        <taxon>Sphingomonadaceae</taxon>
        <taxon>Sphingomonas</taxon>
    </lineage>
</organism>
<reference evidence="3 4" key="1">
    <citation type="submission" date="2022-05" db="EMBL/GenBank/DDBJ databases">
        <title>S8-45 Sphingomonas ultraviolaceadurans.</title>
        <authorList>
            <person name="Liu Y."/>
        </authorList>
    </citation>
    <scope>NUCLEOTIDE SEQUENCE [LARGE SCALE GENOMIC DNA]</scope>
    <source>
        <strain evidence="3 4">S8-45</strain>
    </source>
</reference>
<dbReference type="Proteomes" id="UP000831921">
    <property type="component" value="Chromosome"/>
</dbReference>
<feature type="domain" description="Thioredoxin-like fold" evidence="2">
    <location>
        <begin position="36"/>
        <end position="224"/>
    </location>
</feature>
<dbReference type="CDD" id="cd02972">
    <property type="entry name" value="DsbA_family"/>
    <property type="match status" value="1"/>
</dbReference>
<dbReference type="Gene3D" id="3.40.30.10">
    <property type="entry name" value="Glutaredoxin"/>
    <property type="match status" value="1"/>
</dbReference>
<dbReference type="EMBL" id="CP097253">
    <property type="protein sequence ID" value="UUR07729.1"/>
    <property type="molecule type" value="Genomic_DNA"/>
</dbReference>
<name>A0ABY5MW88_9SPHN</name>
<evidence type="ECO:0000313" key="4">
    <source>
        <dbReference type="Proteomes" id="UP000831921"/>
    </source>
</evidence>
<dbReference type="SUPFAM" id="SSF52833">
    <property type="entry name" value="Thioredoxin-like"/>
    <property type="match status" value="1"/>
</dbReference>
<evidence type="ECO:0000256" key="1">
    <source>
        <dbReference type="SAM" id="SignalP"/>
    </source>
</evidence>
<keyword evidence="4" id="KW-1185">Reference proteome</keyword>
<dbReference type="InterPro" id="IPR012336">
    <property type="entry name" value="Thioredoxin-like_fold"/>
</dbReference>
<accession>A0ABY5MW88</accession>